<evidence type="ECO:0000256" key="8">
    <source>
        <dbReference type="SAM" id="MobiDB-lite"/>
    </source>
</evidence>
<evidence type="ECO:0000256" key="4">
    <source>
        <dbReference type="ARBA" id="ARBA00022741"/>
    </source>
</evidence>
<evidence type="ECO:0000256" key="1">
    <source>
        <dbReference type="ARBA" id="ARBA00012513"/>
    </source>
</evidence>
<dbReference type="PROSITE" id="PS50011">
    <property type="entry name" value="PROTEIN_KINASE_DOM"/>
    <property type="match status" value="1"/>
</dbReference>
<dbReference type="InterPro" id="IPR017441">
    <property type="entry name" value="Protein_kinase_ATP_BS"/>
</dbReference>
<comment type="caution">
    <text evidence="10">The sequence shown here is derived from an EMBL/GenBank/DDBJ whole genome shotgun (WGS) entry which is preliminary data.</text>
</comment>
<dbReference type="PANTHER" id="PTHR43289">
    <property type="entry name" value="MITOGEN-ACTIVATED PROTEIN KINASE KINASE KINASE 20-RELATED"/>
    <property type="match status" value="1"/>
</dbReference>
<feature type="region of interest" description="Disordered" evidence="8">
    <location>
        <begin position="1"/>
        <end position="20"/>
    </location>
</feature>
<keyword evidence="3 10" id="KW-0808">Transferase</keyword>
<dbReference type="SMART" id="SM00220">
    <property type="entry name" value="S_TKc"/>
    <property type="match status" value="1"/>
</dbReference>
<keyword evidence="2" id="KW-0723">Serine/threonine-protein kinase</keyword>
<sequence>MPPADTPSDQPEPTDVPVEPDLPVRRIAERYRLNGLLGRGAMGTVWSAHDEMLGRRVAVKEVRLPPGIPVAEADALRERTLREARAIAVLSHPNVITLYDVVRQDGEPFVVMELLPSLSLAELVREQGPLSTTQAAAIGDAVAAALEAAHRAGVTHRDVKPGNVLVGVDGQIKLTDFGIARSVSDHTLTSTGIMLGTPAFISPEVASGDPATPSADLWGLGATLFAALEARPPYDADGDPLDTVTEVVHGEVPQVDAEHPLHPVIAGLMTKETGSRMSLAEVRRLLHPLLPEPGERLFEVNPKDLQPESAELLEQPRTPTPGSGVLPALLASDPGPLPFMTSAGEPRRRSRTGKVLLAALAFVLFTGASGGGFALARVLGGKPVLPTTAPARTTEQQLLSPVLELGPRTERASSTPNDSGGEFTVNVPKDWTTFRELRVGSPAVSAAVRFVSADGRQELVIERFANYYPQFRLSNFLSNLPRNAVSTQGTYNETPTRPGTKAPDSPEAPVELLYRVADPGPFTTVPKPTDSGAEGNLVRRSTYLLLLPKVRDLWVVQVTVPTESEDTGQKELFGPMAASFIPAG</sequence>
<evidence type="ECO:0000256" key="5">
    <source>
        <dbReference type="ARBA" id="ARBA00022777"/>
    </source>
</evidence>
<dbReference type="PROSITE" id="PS00107">
    <property type="entry name" value="PROTEIN_KINASE_ATP"/>
    <property type="match status" value="1"/>
</dbReference>
<dbReference type="SUPFAM" id="SSF56112">
    <property type="entry name" value="Protein kinase-like (PK-like)"/>
    <property type="match status" value="1"/>
</dbReference>
<evidence type="ECO:0000313" key="11">
    <source>
        <dbReference type="Proteomes" id="UP000533598"/>
    </source>
</evidence>
<evidence type="ECO:0000256" key="2">
    <source>
        <dbReference type="ARBA" id="ARBA00022527"/>
    </source>
</evidence>
<feature type="region of interest" description="Disordered" evidence="8">
    <location>
        <begin position="487"/>
        <end position="506"/>
    </location>
</feature>
<feature type="domain" description="Protein kinase" evidence="9">
    <location>
        <begin position="31"/>
        <end position="290"/>
    </location>
</feature>
<accession>A0A7W7C755</accession>
<keyword evidence="5" id="KW-0418">Kinase</keyword>
<dbReference type="InterPro" id="IPR011009">
    <property type="entry name" value="Kinase-like_dom_sf"/>
</dbReference>
<keyword evidence="4 7" id="KW-0547">Nucleotide-binding</keyword>
<evidence type="ECO:0000259" key="9">
    <source>
        <dbReference type="PROSITE" id="PS50011"/>
    </source>
</evidence>
<proteinExistence type="predicted"/>
<dbReference type="InterPro" id="IPR000719">
    <property type="entry name" value="Prot_kinase_dom"/>
</dbReference>
<name>A0A7W7C755_9PSEU</name>
<dbReference type="GO" id="GO:0004674">
    <property type="term" value="F:protein serine/threonine kinase activity"/>
    <property type="evidence" value="ECO:0007669"/>
    <property type="project" value="UniProtKB-KW"/>
</dbReference>
<dbReference type="CDD" id="cd14014">
    <property type="entry name" value="STKc_PknB_like"/>
    <property type="match status" value="1"/>
</dbReference>
<dbReference type="Gene3D" id="3.30.200.20">
    <property type="entry name" value="Phosphorylase Kinase, domain 1"/>
    <property type="match status" value="1"/>
</dbReference>
<feature type="binding site" evidence="7">
    <location>
        <position position="60"/>
    </location>
    <ligand>
        <name>ATP</name>
        <dbReference type="ChEBI" id="CHEBI:30616"/>
    </ligand>
</feature>
<dbReference type="Gene3D" id="1.10.510.10">
    <property type="entry name" value="Transferase(Phosphotransferase) domain 1"/>
    <property type="match status" value="1"/>
</dbReference>
<protein>
    <recommendedName>
        <fullName evidence="1">non-specific serine/threonine protein kinase</fullName>
        <ecNumber evidence="1">2.7.11.1</ecNumber>
    </recommendedName>
</protein>
<keyword evidence="11" id="KW-1185">Reference proteome</keyword>
<dbReference type="GO" id="GO:0005524">
    <property type="term" value="F:ATP binding"/>
    <property type="evidence" value="ECO:0007669"/>
    <property type="project" value="UniProtKB-UniRule"/>
</dbReference>
<dbReference type="AlphaFoldDB" id="A0A7W7C755"/>
<dbReference type="EMBL" id="JACHMH010000001">
    <property type="protein sequence ID" value="MBB4675716.1"/>
    <property type="molecule type" value="Genomic_DNA"/>
</dbReference>
<dbReference type="InterPro" id="IPR008271">
    <property type="entry name" value="Ser/Thr_kinase_AS"/>
</dbReference>
<reference evidence="10 11" key="1">
    <citation type="submission" date="2020-08" db="EMBL/GenBank/DDBJ databases">
        <title>Sequencing the genomes of 1000 actinobacteria strains.</title>
        <authorList>
            <person name="Klenk H.-P."/>
        </authorList>
    </citation>
    <scope>NUCLEOTIDE SEQUENCE [LARGE SCALE GENOMIC DNA]</scope>
    <source>
        <strain evidence="10 11">DSM 44230</strain>
    </source>
</reference>
<dbReference type="EC" id="2.7.11.1" evidence="1"/>
<gene>
    <name evidence="10" type="ORF">HNR67_001834</name>
</gene>
<keyword evidence="6 7" id="KW-0067">ATP-binding</keyword>
<dbReference type="PROSITE" id="PS00108">
    <property type="entry name" value="PROTEIN_KINASE_ST"/>
    <property type="match status" value="1"/>
</dbReference>
<organism evidence="10 11">
    <name type="scientific">Crossiella cryophila</name>
    <dbReference type="NCBI Taxonomy" id="43355"/>
    <lineage>
        <taxon>Bacteria</taxon>
        <taxon>Bacillati</taxon>
        <taxon>Actinomycetota</taxon>
        <taxon>Actinomycetes</taxon>
        <taxon>Pseudonocardiales</taxon>
        <taxon>Pseudonocardiaceae</taxon>
        <taxon>Crossiella</taxon>
    </lineage>
</organism>
<feature type="region of interest" description="Disordered" evidence="8">
    <location>
        <begin position="407"/>
        <end position="426"/>
    </location>
</feature>
<evidence type="ECO:0000256" key="3">
    <source>
        <dbReference type="ARBA" id="ARBA00022679"/>
    </source>
</evidence>
<evidence type="ECO:0000256" key="6">
    <source>
        <dbReference type="ARBA" id="ARBA00022840"/>
    </source>
</evidence>
<feature type="compositionally biased region" description="Polar residues" evidence="8">
    <location>
        <begin position="487"/>
        <end position="497"/>
    </location>
</feature>
<dbReference type="Pfam" id="PF00069">
    <property type="entry name" value="Pkinase"/>
    <property type="match status" value="1"/>
</dbReference>
<dbReference type="Proteomes" id="UP000533598">
    <property type="component" value="Unassembled WGS sequence"/>
</dbReference>
<evidence type="ECO:0000313" key="10">
    <source>
        <dbReference type="EMBL" id="MBB4675716.1"/>
    </source>
</evidence>
<evidence type="ECO:0000256" key="7">
    <source>
        <dbReference type="PROSITE-ProRule" id="PRU10141"/>
    </source>
</evidence>
<dbReference type="PANTHER" id="PTHR43289:SF6">
    <property type="entry name" value="SERINE_THREONINE-PROTEIN KINASE NEKL-3"/>
    <property type="match status" value="1"/>
</dbReference>